<evidence type="ECO:0000259" key="4">
    <source>
        <dbReference type="Pfam" id="PF01494"/>
    </source>
</evidence>
<sequence length="560" mass="63193">MQATYQNPVYDYRASPDQQAEQPVHHPLVIIGAGPVGMAAALDCARQGLPVVVLDDNNTVSIGSRAVCYAKRTLEIMDRLGPGQRLVDKGITWNRGRVFAGEGAVYDFNLQPEAHHRRPGFINLQQYYFEQFLVEQIQDEALIDLRWKNRVTGLSQSEQGVLLDITTPDGLYRLRCDYLLVADGANSGIRTLMGLESKGQIFQDRFLIADVLMQGDYPTERWFWFNPPFHRGQSTLLHRQADNLWRIDFDLGWDADPEFEKQPEQVIPRVRALLGHDNFELEWVSVYTFQCRRMDKFVHGRVIFIGDAAHQVSPFGARGANSGIQDADNLIWKLKRVLDGKAPRRLLDSYQQERSQAADENILNSTRSTDFISPKNKVSRVFRDQVLALARDYPFAQGFVNSGRLSLPSRLLDSALNTPDRDAFGDRQAPGVVATDGPVLTADGELAWLLNQLGNEFCALFFADDAEQVPVGALQALQQGDMPIRVLVLLAKGARGTCAGLPLLQDREGVLFERFDATPGSLYLFRPDQHVCARWRRWDIEDVRRAQARACANLEETEHE</sequence>
<organism evidence="5 6">
    <name type="scientific">Zobellella aerophila</name>
    <dbReference type="NCBI Taxonomy" id="870480"/>
    <lineage>
        <taxon>Bacteria</taxon>
        <taxon>Pseudomonadati</taxon>
        <taxon>Pseudomonadota</taxon>
        <taxon>Gammaproteobacteria</taxon>
        <taxon>Aeromonadales</taxon>
        <taxon>Aeromonadaceae</taxon>
        <taxon>Zobellella</taxon>
    </lineage>
</organism>
<reference evidence="6" key="1">
    <citation type="journal article" date="2019" name="Int. J. Syst. Evol. Microbiol.">
        <title>The Global Catalogue of Microorganisms (GCM) 10K type strain sequencing project: providing services to taxonomists for standard genome sequencing and annotation.</title>
        <authorList>
            <consortium name="The Broad Institute Genomics Platform"/>
            <consortium name="The Broad Institute Genome Sequencing Center for Infectious Disease"/>
            <person name="Wu L."/>
            <person name="Ma J."/>
        </authorList>
    </citation>
    <scope>NUCLEOTIDE SEQUENCE [LARGE SCALE GENOMIC DNA]</scope>
    <source>
        <strain evidence="6">JCM 17110</strain>
    </source>
</reference>
<dbReference type="InterPro" id="IPR036188">
    <property type="entry name" value="FAD/NAD-bd_sf"/>
</dbReference>
<dbReference type="Gene3D" id="3.30.70.2450">
    <property type="match status" value="1"/>
</dbReference>
<comment type="caution">
    <text evidence="5">The sequence shown here is derived from an EMBL/GenBank/DDBJ whole genome shotgun (WGS) entry which is preliminary data.</text>
</comment>
<evidence type="ECO:0000256" key="3">
    <source>
        <dbReference type="ARBA" id="ARBA00022827"/>
    </source>
</evidence>
<name>A0ABP6VVU1_9GAMM</name>
<dbReference type="PANTHER" id="PTHR43004:SF19">
    <property type="entry name" value="BINDING MONOOXYGENASE, PUTATIVE (JCVI)-RELATED"/>
    <property type="match status" value="1"/>
</dbReference>
<keyword evidence="3" id="KW-0274">FAD</keyword>
<evidence type="ECO:0000313" key="5">
    <source>
        <dbReference type="EMBL" id="GAA3540578.1"/>
    </source>
</evidence>
<evidence type="ECO:0000313" key="6">
    <source>
        <dbReference type="Proteomes" id="UP001500795"/>
    </source>
</evidence>
<accession>A0ABP6VVU1</accession>
<comment type="cofactor">
    <cofactor evidence="1">
        <name>FAD</name>
        <dbReference type="ChEBI" id="CHEBI:57692"/>
    </cofactor>
</comment>
<dbReference type="SUPFAM" id="SSF51905">
    <property type="entry name" value="FAD/NAD(P)-binding domain"/>
    <property type="match status" value="1"/>
</dbReference>
<keyword evidence="2" id="KW-0285">Flavoprotein</keyword>
<dbReference type="PRINTS" id="PR00420">
    <property type="entry name" value="RNGMNOXGNASE"/>
</dbReference>
<gene>
    <name evidence="5" type="ORF">GCM10022394_20450</name>
</gene>
<keyword evidence="6" id="KW-1185">Reference proteome</keyword>
<feature type="domain" description="FAD-binding" evidence="4">
    <location>
        <begin position="28"/>
        <end position="361"/>
    </location>
</feature>
<dbReference type="EMBL" id="BAABCX010000002">
    <property type="protein sequence ID" value="GAA3540578.1"/>
    <property type="molecule type" value="Genomic_DNA"/>
</dbReference>
<evidence type="ECO:0000256" key="1">
    <source>
        <dbReference type="ARBA" id="ARBA00001974"/>
    </source>
</evidence>
<dbReference type="RefSeq" id="WP_344957576.1">
    <property type="nucleotide sequence ID" value="NZ_BAABCX010000002.1"/>
</dbReference>
<dbReference type="InterPro" id="IPR002938">
    <property type="entry name" value="FAD-bd"/>
</dbReference>
<dbReference type="Gene3D" id="3.40.30.120">
    <property type="match status" value="1"/>
</dbReference>
<evidence type="ECO:0000256" key="2">
    <source>
        <dbReference type="ARBA" id="ARBA00022630"/>
    </source>
</evidence>
<protein>
    <submittedName>
        <fullName evidence="5">FAD-dependent oxidoreductase</fullName>
    </submittedName>
</protein>
<dbReference type="Pfam" id="PF01494">
    <property type="entry name" value="FAD_binding_3"/>
    <property type="match status" value="1"/>
</dbReference>
<dbReference type="Gene3D" id="3.50.50.60">
    <property type="entry name" value="FAD/NAD(P)-binding domain"/>
    <property type="match status" value="1"/>
</dbReference>
<dbReference type="Proteomes" id="UP001500795">
    <property type="component" value="Unassembled WGS sequence"/>
</dbReference>
<dbReference type="InterPro" id="IPR050641">
    <property type="entry name" value="RIFMO-like"/>
</dbReference>
<dbReference type="PANTHER" id="PTHR43004">
    <property type="entry name" value="TRK SYSTEM POTASSIUM UPTAKE PROTEIN"/>
    <property type="match status" value="1"/>
</dbReference>
<dbReference type="NCBIfam" id="NF006002">
    <property type="entry name" value="PRK08132.1"/>
    <property type="match status" value="1"/>
</dbReference>
<proteinExistence type="predicted"/>